<dbReference type="SUPFAM" id="SSF57701">
    <property type="entry name" value="Zn2/Cys6 DNA-binding domain"/>
    <property type="match status" value="1"/>
</dbReference>
<sequence length="578" mass="65774">MLSREVISGSHPQSPRPATRQRQRTGRACEECRRRKLRCDGQQPRCGVCVESGVSCEVNGQRALRGPKKGYLKALRSRVAMLETRLAAQQQLGPTAEFNPLSTPVTDLHDTSSVSSVPESNPTPLATRSPSVSEPENVPTTMTSVSSQAGSLGVHNKETHSIEPVSELMQAELNQLYFDRVHPSIQILQQRRYLSWARHAAKSTSRRCLQYAMWTLASLLSAQFQHLQVSFYQETKRMLEISYLAGDTNSLVDTEQIQAWILIATYESMRAFHQSAWMSAGRAFRLVQLMRLHEIDNPTNSPVPETELIETEEKRRVFWMAYFLDHLFSMRNNCLVTLNEHVIYTRLPAPEMEFQSGQPVLGAFLSEAIMDLNPRTTSPFNECVILATIYGRSLFHVQQYNVRFVYGNMAPNWSEQHRWLDNILTNRLQILSHYYPSPAQICDPILLFAHIMGQATVIHLCKGMESVLWAIDEGALVVEYQQRALVAAREVVTLAKALTESHFFKVHPLMPIPLLLCAEFLYSNRASDEGYDSQLQELLHIFRQLKNTNYPSQSYIHLLELSCTSTSMDLARENWNVS</sequence>
<dbReference type="PROSITE" id="PS00463">
    <property type="entry name" value="ZN2_CY6_FUNGAL_1"/>
    <property type="match status" value="1"/>
</dbReference>
<evidence type="ECO:0000313" key="10">
    <source>
        <dbReference type="Proteomes" id="UP000326565"/>
    </source>
</evidence>
<keyword evidence="5" id="KW-0804">Transcription</keyword>
<feature type="compositionally biased region" description="Polar residues" evidence="7">
    <location>
        <begin position="100"/>
        <end position="150"/>
    </location>
</feature>
<protein>
    <submittedName>
        <fullName evidence="9">Fungal-specific transcription factor domain-containing protein</fullName>
    </submittedName>
</protein>
<dbReference type="GO" id="GO:0005634">
    <property type="term" value="C:nucleus"/>
    <property type="evidence" value="ECO:0007669"/>
    <property type="project" value="UniProtKB-SubCell"/>
</dbReference>
<dbReference type="Pfam" id="PF04082">
    <property type="entry name" value="Fungal_trans"/>
    <property type="match status" value="1"/>
</dbReference>
<dbReference type="InterPro" id="IPR050815">
    <property type="entry name" value="TF_fung"/>
</dbReference>
<dbReference type="GO" id="GO:0003677">
    <property type="term" value="F:DNA binding"/>
    <property type="evidence" value="ECO:0007669"/>
    <property type="project" value="UniProtKB-KW"/>
</dbReference>
<dbReference type="GO" id="GO:0008270">
    <property type="term" value="F:zinc ion binding"/>
    <property type="evidence" value="ECO:0007669"/>
    <property type="project" value="InterPro"/>
</dbReference>
<dbReference type="PANTHER" id="PTHR47338:SF3">
    <property type="entry name" value="C6 FINGER DOMAIN TRANSCRIPTION FACTOR DBAA-RELATED"/>
    <property type="match status" value="1"/>
</dbReference>
<evidence type="ECO:0000256" key="1">
    <source>
        <dbReference type="ARBA" id="ARBA00004123"/>
    </source>
</evidence>
<keyword evidence="6" id="KW-0539">Nucleus</keyword>
<evidence type="ECO:0000256" key="3">
    <source>
        <dbReference type="ARBA" id="ARBA00023015"/>
    </source>
</evidence>
<evidence type="ECO:0000256" key="4">
    <source>
        <dbReference type="ARBA" id="ARBA00023125"/>
    </source>
</evidence>
<feature type="region of interest" description="Disordered" evidence="7">
    <location>
        <begin position="93"/>
        <end position="152"/>
    </location>
</feature>
<dbReference type="CDD" id="cd12148">
    <property type="entry name" value="fungal_TF_MHR"/>
    <property type="match status" value="1"/>
</dbReference>
<dbReference type="Pfam" id="PF00172">
    <property type="entry name" value="Zn_clus"/>
    <property type="match status" value="1"/>
</dbReference>
<keyword evidence="3" id="KW-0805">Transcription regulation</keyword>
<evidence type="ECO:0000256" key="7">
    <source>
        <dbReference type="SAM" id="MobiDB-lite"/>
    </source>
</evidence>
<organism evidence="9 10">
    <name type="scientific">Aspergillus leporis</name>
    <dbReference type="NCBI Taxonomy" id="41062"/>
    <lineage>
        <taxon>Eukaryota</taxon>
        <taxon>Fungi</taxon>
        <taxon>Dikarya</taxon>
        <taxon>Ascomycota</taxon>
        <taxon>Pezizomycotina</taxon>
        <taxon>Eurotiomycetes</taxon>
        <taxon>Eurotiomycetidae</taxon>
        <taxon>Eurotiales</taxon>
        <taxon>Aspergillaceae</taxon>
        <taxon>Aspergillus</taxon>
        <taxon>Aspergillus subgen. Circumdati</taxon>
    </lineage>
</organism>
<dbReference type="GO" id="GO:0006351">
    <property type="term" value="P:DNA-templated transcription"/>
    <property type="evidence" value="ECO:0007669"/>
    <property type="project" value="InterPro"/>
</dbReference>
<dbReference type="Proteomes" id="UP000326565">
    <property type="component" value="Unassembled WGS sequence"/>
</dbReference>
<keyword evidence="10" id="KW-1185">Reference proteome</keyword>
<dbReference type="PANTHER" id="PTHR47338">
    <property type="entry name" value="ZN(II)2CYS6 TRANSCRIPTION FACTOR (EUROFUNG)-RELATED"/>
    <property type="match status" value="1"/>
</dbReference>
<name>A0A5N5X2N9_9EURO</name>
<accession>A0A5N5X2N9</accession>
<proteinExistence type="predicted"/>
<dbReference type="InterPro" id="IPR001138">
    <property type="entry name" value="Zn2Cys6_DnaBD"/>
</dbReference>
<dbReference type="EMBL" id="ML732212">
    <property type="protein sequence ID" value="KAB8074267.1"/>
    <property type="molecule type" value="Genomic_DNA"/>
</dbReference>
<feature type="region of interest" description="Disordered" evidence="7">
    <location>
        <begin position="1"/>
        <end position="27"/>
    </location>
</feature>
<keyword evidence="2" id="KW-0479">Metal-binding</keyword>
<dbReference type="InterPro" id="IPR007219">
    <property type="entry name" value="XnlR_reg_dom"/>
</dbReference>
<dbReference type="PROSITE" id="PS50048">
    <property type="entry name" value="ZN2_CY6_FUNGAL_2"/>
    <property type="match status" value="1"/>
</dbReference>
<keyword evidence="4" id="KW-0238">DNA-binding</keyword>
<dbReference type="InterPro" id="IPR036864">
    <property type="entry name" value="Zn2-C6_fun-type_DNA-bd_sf"/>
</dbReference>
<comment type="subcellular location">
    <subcellularLocation>
        <location evidence="1">Nucleus</location>
    </subcellularLocation>
</comment>
<evidence type="ECO:0000259" key="8">
    <source>
        <dbReference type="PROSITE" id="PS50048"/>
    </source>
</evidence>
<reference evidence="9 10" key="1">
    <citation type="submission" date="2019-04" db="EMBL/GenBank/DDBJ databases">
        <title>Friends and foes A comparative genomics study of 23 Aspergillus species from section Flavi.</title>
        <authorList>
            <consortium name="DOE Joint Genome Institute"/>
            <person name="Kjaerbolling I."/>
            <person name="Vesth T."/>
            <person name="Frisvad J.C."/>
            <person name="Nybo J.L."/>
            <person name="Theobald S."/>
            <person name="Kildgaard S."/>
            <person name="Isbrandt T."/>
            <person name="Kuo A."/>
            <person name="Sato A."/>
            <person name="Lyhne E.K."/>
            <person name="Kogle M.E."/>
            <person name="Wiebenga A."/>
            <person name="Kun R.S."/>
            <person name="Lubbers R.J."/>
            <person name="Makela M.R."/>
            <person name="Barry K."/>
            <person name="Chovatia M."/>
            <person name="Clum A."/>
            <person name="Daum C."/>
            <person name="Haridas S."/>
            <person name="He G."/>
            <person name="LaButti K."/>
            <person name="Lipzen A."/>
            <person name="Mondo S."/>
            <person name="Riley R."/>
            <person name="Salamov A."/>
            <person name="Simmons B.A."/>
            <person name="Magnuson J.K."/>
            <person name="Henrissat B."/>
            <person name="Mortensen U.H."/>
            <person name="Larsen T.O."/>
            <person name="Devries R.P."/>
            <person name="Grigoriev I.V."/>
            <person name="Machida M."/>
            <person name="Baker S.E."/>
            <person name="Andersen M.R."/>
        </authorList>
    </citation>
    <scope>NUCLEOTIDE SEQUENCE [LARGE SCALE GENOMIC DNA]</scope>
    <source>
        <strain evidence="9 10">CBS 151.66</strain>
    </source>
</reference>
<dbReference type="CDD" id="cd00067">
    <property type="entry name" value="GAL4"/>
    <property type="match status" value="1"/>
</dbReference>
<dbReference type="OrthoDB" id="3037908at2759"/>
<dbReference type="SMART" id="SM00066">
    <property type="entry name" value="GAL4"/>
    <property type="match status" value="1"/>
</dbReference>
<dbReference type="GO" id="GO:0000981">
    <property type="term" value="F:DNA-binding transcription factor activity, RNA polymerase II-specific"/>
    <property type="evidence" value="ECO:0007669"/>
    <property type="project" value="InterPro"/>
</dbReference>
<evidence type="ECO:0000256" key="2">
    <source>
        <dbReference type="ARBA" id="ARBA00022723"/>
    </source>
</evidence>
<gene>
    <name evidence="9" type="ORF">BDV29DRAFT_191064</name>
</gene>
<feature type="domain" description="Zn(2)-C6 fungal-type" evidence="8">
    <location>
        <begin position="28"/>
        <end position="58"/>
    </location>
</feature>
<dbReference type="Gene3D" id="4.10.240.10">
    <property type="entry name" value="Zn(2)-C6 fungal-type DNA-binding domain"/>
    <property type="match status" value="1"/>
</dbReference>
<evidence type="ECO:0000256" key="5">
    <source>
        <dbReference type="ARBA" id="ARBA00023163"/>
    </source>
</evidence>
<dbReference type="SMART" id="SM00906">
    <property type="entry name" value="Fungal_trans"/>
    <property type="match status" value="1"/>
</dbReference>
<dbReference type="AlphaFoldDB" id="A0A5N5X2N9"/>
<evidence type="ECO:0000256" key="6">
    <source>
        <dbReference type="ARBA" id="ARBA00023242"/>
    </source>
</evidence>
<dbReference type="GO" id="GO:0009893">
    <property type="term" value="P:positive regulation of metabolic process"/>
    <property type="evidence" value="ECO:0007669"/>
    <property type="project" value="UniProtKB-ARBA"/>
</dbReference>
<evidence type="ECO:0000313" key="9">
    <source>
        <dbReference type="EMBL" id="KAB8074267.1"/>
    </source>
</evidence>